<dbReference type="PROSITE" id="PS50994">
    <property type="entry name" value="INTEGRASE"/>
    <property type="match status" value="1"/>
</dbReference>
<evidence type="ECO:0000259" key="2">
    <source>
        <dbReference type="PROSITE" id="PS51702"/>
    </source>
</evidence>
<feature type="domain" description="HTH Mu-type" evidence="2">
    <location>
        <begin position="1"/>
        <end position="24"/>
    </location>
</feature>
<dbReference type="SUPFAM" id="SSF53098">
    <property type="entry name" value="Ribonuclease H-like"/>
    <property type="match status" value="1"/>
</dbReference>
<dbReference type="EMBL" id="FNCY01000021">
    <property type="protein sequence ID" value="SDI52091.1"/>
    <property type="molecule type" value="Genomic_DNA"/>
</dbReference>
<evidence type="ECO:0000313" key="3">
    <source>
        <dbReference type="EMBL" id="SDI52091.1"/>
    </source>
</evidence>
<dbReference type="InterPro" id="IPR001584">
    <property type="entry name" value="Integrase_cat-core"/>
</dbReference>
<dbReference type="InterPro" id="IPR003314">
    <property type="entry name" value="Mu-type_HTH"/>
</dbReference>
<dbReference type="GO" id="GO:0003677">
    <property type="term" value="F:DNA binding"/>
    <property type="evidence" value="ECO:0007669"/>
    <property type="project" value="InterPro"/>
</dbReference>
<dbReference type="Gene3D" id="3.30.420.10">
    <property type="entry name" value="Ribonuclease H-like superfamily/Ribonuclease H"/>
    <property type="match status" value="1"/>
</dbReference>
<accession>A0A1G8L8Z2</accession>
<dbReference type="InterPro" id="IPR009004">
    <property type="entry name" value="Transposase_Mu_C"/>
</dbReference>
<dbReference type="AlphaFoldDB" id="A0A1G8L8Z2"/>
<dbReference type="InterPro" id="IPR036397">
    <property type="entry name" value="RNaseH_sf"/>
</dbReference>
<dbReference type="Gene3D" id="2.30.30.130">
    <property type="entry name" value="Transposase, Mu, C-terminal"/>
    <property type="match status" value="1"/>
</dbReference>
<name>A0A1G8L8Z2_9RHOO</name>
<gene>
    <name evidence="3" type="ORF">SAMN05660652_03574</name>
</gene>
<evidence type="ECO:0000259" key="1">
    <source>
        <dbReference type="PROSITE" id="PS50994"/>
    </source>
</evidence>
<reference evidence="3 4" key="1">
    <citation type="submission" date="2016-10" db="EMBL/GenBank/DDBJ databases">
        <authorList>
            <person name="de Groot N.N."/>
        </authorList>
    </citation>
    <scope>NUCLEOTIDE SEQUENCE [LARGE SCALE GENOMIC DNA]</scope>
    <source>
        <strain evidence="3 4">DSM 5885</strain>
    </source>
</reference>
<keyword evidence="4" id="KW-1185">Reference proteome</keyword>
<dbReference type="GO" id="GO:0015074">
    <property type="term" value="P:DNA integration"/>
    <property type="evidence" value="ECO:0007669"/>
    <property type="project" value="InterPro"/>
</dbReference>
<feature type="domain" description="Integrase catalytic" evidence="1">
    <location>
        <begin position="263"/>
        <end position="438"/>
    </location>
</feature>
<dbReference type="InterPro" id="IPR012337">
    <property type="entry name" value="RNaseH-like_sf"/>
</dbReference>
<organism evidence="3 4">
    <name type="scientific">Propionivibrio dicarboxylicus</name>
    <dbReference type="NCBI Taxonomy" id="83767"/>
    <lineage>
        <taxon>Bacteria</taxon>
        <taxon>Pseudomonadati</taxon>
        <taxon>Pseudomonadota</taxon>
        <taxon>Betaproteobacteria</taxon>
        <taxon>Rhodocyclales</taxon>
        <taxon>Rhodocyclaceae</taxon>
        <taxon>Propionivibrio</taxon>
    </lineage>
</organism>
<dbReference type="PROSITE" id="PS51702">
    <property type="entry name" value="HTH_MU"/>
    <property type="match status" value="1"/>
</dbReference>
<dbReference type="SUPFAM" id="SSF50610">
    <property type="entry name" value="mu transposase, C-terminal domain"/>
    <property type="match status" value="1"/>
</dbReference>
<dbReference type="InterPro" id="IPR015378">
    <property type="entry name" value="Transposase-like_Mu_C"/>
</dbReference>
<evidence type="ECO:0000313" key="4">
    <source>
        <dbReference type="Proteomes" id="UP000198607"/>
    </source>
</evidence>
<dbReference type="STRING" id="83767.SAMN05660652_03574"/>
<sequence>MVYPIPSLPKDVRDALARQALKTLPAVVSPAPQLPAIKSSSLAVRAPITAKMADAEQLVCQQARLCILAAIRKSVAVGHCKTESAAFNTWLALLAKGELTRQQALWCALANDKNGFRFEVSFATGTPVAIALDDVEEFAAMLTKRSMQRWMQQWKYGGDDALLPKKRTKDMSVPPWAPFFLAQMQRPQKPAIQTAYDAMARQLQADGWKMHSGNGVCKTREYPDYSTVARWYREKYSKLDAKKGRNTGSAINPFKFCHERSAEGMEPLQEVHSDGWATKFYAPHPISGKWVTGEVWHSHDVATRKAYADTRSIGLSENSSVILGSLYAVCIEDGEPLFWQTDNTGAVKNDRVEFDPVASIAARRKIEIVHNIPGNSQANGIAESFNKYLQERSKELATYKGKDQDSRTQIRIHKITNKLTKAASASDADEFARLRAEAEKVGCGIVFSCWSEAVEWIRRVVAEFNDMPHRALPKITDASGKRRHMTPNERMAEFVAAGWQRRPLSGEELIDAFRVHEVKRVTRGCVSVLGQRYHHAELDHHNGEDVLVAYDIEDGSQVYIKNMAGVFMYTATFYEARGYRMQSFVEIALNKKADQQLARLDTKKAAIEAQRPGVVLDMPLSGPFIESTAVRVEAEDVSGARADVLPGPGETEIARNRRINQMEDPVLVRHLAAYPEDINEHRARYLLEQAEKIEPLARQIDELGMWGALQRFEKRAVAS</sequence>
<proteinExistence type="predicted"/>
<dbReference type="Proteomes" id="UP000198607">
    <property type="component" value="Unassembled WGS sequence"/>
</dbReference>
<protein>
    <submittedName>
        <fullName evidence="3">Putative transposase</fullName>
    </submittedName>
</protein>
<dbReference type="Pfam" id="PF09299">
    <property type="entry name" value="Mu-transpos_C"/>
    <property type="match status" value="1"/>
</dbReference>